<dbReference type="Gene3D" id="1.20.58.390">
    <property type="entry name" value="Neurotransmitter-gated ion-channel transmembrane domain"/>
    <property type="match status" value="1"/>
</dbReference>
<accession>A0AAE1ED59</accession>
<gene>
    <name evidence="3" type="ORF">RRG08_032477</name>
</gene>
<proteinExistence type="predicted"/>
<feature type="compositionally biased region" description="Polar residues" evidence="1">
    <location>
        <begin position="178"/>
        <end position="221"/>
    </location>
</feature>
<feature type="transmembrane region" description="Helical" evidence="2">
    <location>
        <begin position="20"/>
        <end position="44"/>
    </location>
</feature>
<evidence type="ECO:0000256" key="1">
    <source>
        <dbReference type="SAM" id="MobiDB-lite"/>
    </source>
</evidence>
<evidence type="ECO:0000313" key="4">
    <source>
        <dbReference type="Proteomes" id="UP001283361"/>
    </source>
</evidence>
<keyword evidence="2" id="KW-1133">Transmembrane helix</keyword>
<dbReference type="InterPro" id="IPR036719">
    <property type="entry name" value="Neuro-gated_channel_TM_sf"/>
</dbReference>
<dbReference type="SUPFAM" id="SSF90112">
    <property type="entry name" value="Neurotransmitter-gated ion-channel transmembrane pore"/>
    <property type="match status" value="1"/>
</dbReference>
<sequence>MPGISKNSVLVVSARVKRKLGYYFWNILVIVFLIEAMTLVFLAVDPVGSTRLSLSITLFFTAVAYKLVVRNSLPAISYLTYLDVYVGFVMAYLFLWAAVNALMSHLARYRERQRVLEYDEIAQSCLIGFLILFHLLFAIYIQLTALARRRQMNQLDMRYKMARLMRQGHVNRAMLSPENKSGNNEQSTQNKSGNNEQSTQNESGNNEQSTQNKSGNKAQSTENKKENYVPSTEKKSGSNEQSTQNKSGNIVLSTENKSGNNEQSTQNKSGNNEQFTENKSGNKEHSTENQSGNNVQSIENESGNNENSIQAVWLKLSKMWTYREKSGRLDL</sequence>
<evidence type="ECO:0000256" key="2">
    <source>
        <dbReference type="SAM" id="Phobius"/>
    </source>
</evidence>
<feature type="compositionally biased region" description="Polar residues" evidence="1">
    <location>
        <begin position="238"/>
        <end position="279"/>
    </location>
</feature>
<dbReference type="Proteomes" id="UP001283361">
    <property type="component" value="Unassembled WGS sequence"/>
</dbReference>
<evidence type="ECO:0000313" key="3">
    <source>
        <dbReference type="EMBL" id="KAK3802577.1"/>
    </source>
</evidence>
<dbReference type="AlphaFoldDB" id="A0AAE1ED59"/>
<protein>
    <submittedName>
        <fullName evidence="3">Uncharacterized protein</fullName>
    </submittedName>
</protein>
<comment type="caution">
    <text evidence="3">The sequence shown here is derived from an EMBL/GenBank/DDBJ whole genome shotgun (WGS) entry which is preliminary data.</text>
</comment>
<keyword evidence="4" id="KW-1185">Reference proteome</keyword>
<keyword evidence="2" id="KW-0812">Transmembrane</keyword>
<dbReference type="GO" id="GO:0016020">
    <property type="term" value="C:membrane"/>
    <property type="evidence" value="ECO:0007669"/>
    <property type="project" value="InterPro"/>
</dbReference>
<name>A0AAE1ED59_9GAST</name>
<feature type="transmembrane region" description="Helical" evidence="2">
    <location>
        <begin position="121"/>
        <end position="143"/>
    </location>
</feature>
<feature type="transmembrane region" description="Helical" evidence="2">
    <location>
        <begin position="81"/>
        <end position="101"/>
    </location>
</feature>
<feature type="region of interest" description="Disordered" evidence="1">
    <location>
        <begin position="173"/>
        <end position="305"/>
    </location>
</feature>
<feature type="compositionally biased region" description="Basic and acidic residues" evidence="1">
    <location>
        <begin position="222"/>
        <end position="237"/>
    </location>
</feature>
<organism evidence="3 4">
    <name type="scientific">Elysia crispata</name>
    <name type="common">lettuce slug</name>
    <dbReference type="NCBI Taxonomy" id="231223"/>
    <lineage>
        <taxon>Eukaryota</taxon>
        <taxon>Metazoa</taxon>
        <taxon>Spiralia</taxon>
        <taxon>Lophotrochozoa</taxon>
        <taxon>Mollusca</taxon>
        <taxon>Gastropoda</taxon>
        <taxon>Heterobranchia</taxon>
        <taxon>Euthyneura</taxon>
        <taxon>Panpulmonata</taxon>
        <taxon>Sacoglossa</taxon>
        <taxon>Placobranchoidea</taxon>
        <taxon>Plakobranchidae</taxon>
        <taxon>Elysia</taxon>
    </lineage>
</organism>
<dbReference type="EMBL" id="JAWDGP010000226">
    <property type="protein sequence ID" value="KAK3802577.1"/>
    <property type="molecule type" value="Genomic_DNA"/>
</dbReference>
<reference evidence="3" key="1">
    <citation type="journal article" date="2023" name="G3 (Bethesda)">
        <title>A reference genome for the long-term kleptoplast-retaining sea slug Elysia crispata morphotype clarki.</title>
        <authorList>
            <person name="Eastman K.E."/>
            <person name="Pendleton A.L."/>
            <person name="Shaikh M.A."/>
            <person name="Suttiyut T."/>
            <person name="Ogas R."/>
            <person name="Tomko P."/>
            <person name="Gavelis G."/>
            <person name="Widhalm J.R."/>
            <person name="Wisecaver J.H."/>
        </authorList>
    </citation>
    <scope>NUCLEOTIDE SEQUENCE</scope>
    <source>
        <strain evidence="3">ECLA1</strain>
    </source>
</reference>
<dbReference type="GO" id="GO:0006811">
    <property type="term" value="P:monoatomic ion transport"/>
    <property type="evidence" value="ECO:0007669"/>
    <property type="project" value="InterPro"/>
</dbReference>
<dbReference type="InterPro" id="IPR038050">
    <property type="entry name" value="Neuro_actylchol_rec"/>
</dbReference>
<keyword evidence="2" id="KW-0472">Membrane</keyword>
<feature type="transmembrane region" description="Helical" evidence="2">
    <location>
        <begin position="50"/>
        <end position="69"/>
    </location>
</feature>